<reference evidence="2" key="1">
    <citation type="submission" date="2019-06" db="EMBL/GenBank/DDBJ databases">
        <authorList>
            <consortium name="Wellcome Sanger Institute Data Sharing"/>
        </authorList>
    </citation>
    <scope>NUCLEOTIDE SEQUENCE [LARGE SCALE GENOMIC DNA]</scope>
</reference>
<dbReference type="InterPro" id="IPR013106">
    <property type="entry name" value="Ig_V-set"/>
</dbReference>
<proteinExistence type="predicted"/>
<dbReference type="Gene3D" id="2.60.40.10">
    <property type="entry name" value="Immunoglobulins"/>
    <property type="match status" value="1"/>
</dbReference>
<organism evidence="2 3">
    <name type="scientific">Myripristis murdjan</name>
    <name type="common">pinecone soldierfish</name>
    <dbReference type="NCBI Taxonomy" id="586833"/>
    <lineage>
        <taxon>Eukaryota</taxon>
        <taxon>Metazoa</taxon>
        <taxon>Chordata</taxon>
        <taxon>Craniata</taxon>
        <taxon>Vertebrata</taxon>
        <taxon>Euteleostomi</taxon>
        <taxon>Actinopterygii</taxon>
        <taxon>Neopterygii</taxon>
        <taxon>Teleostei</taxon>
        <taxon>Neoteleostei</taxon>
        <taxon>Acanthomorphata</taxon>
        <taxon>Holocentriformes</taxon>
        <taxon>Holocentridae</taxon>
        <taxon>Myripristis</taxon>
    </lineage>
</organism>
<dbReference type="InterPro" id="IPR036179">
    <property type="entry name" value="Ig-like_dom_sf"/>
</dbReference>
<dbReference type="InParanoid" id="A0A667WMD9"/>
<keyword evidence="3" id="KW-1185">Reference proteome</keyword>
<sequence length="99" mass="10935">VTQPGAVRAALGASVTITCKTSQDVDVAITEYDDDGNEVNSYYLSWYQQRDGEAPKLLIYLTNTRESGIPGRFTGSGSRNLALNIQSHWDGPLRPHVYF</sequence>
<feature type="domain" description="Immunoglobulin V-set" evidence="1">
    <location>
        <begin position="2"/>
        <end position="86"/>
    </location>
</feature>
<accession>A0A667WMD9</accession>
<dbReference type="InterPro" id="IPR013783">
    <property type="entry name" value="Ig-like_fold"/>
</dbReference>
<dbReference type="Ensembl" id="ENSMMDT00005002810.1">
    <property type="protein sequence ID" value="ENSMMDP00005002763.1"/>
    <property type="gene ID" value="ENSMMDG00005001537.1"/>
</dbReference>
<evidence type="ECO:0000313" key="3">
    <source>
        <dbReference type="Proteomes" id="UP000472263"/>
    </source>
</evidence>
<protein>
    <recommendedName>
        <fullName evidence="1">Immunoglobulin V-set domain-containing protein</fullName>
    </recommendedName>
</protein>
<dbReference type="Pfam" id="PF07686">
    <property type="entry name" value="V-set"/>
    <property type="match status" value="1"/>
</dbReference>
<dbReference type="InterPro" id="IPR050150">
    <property type="entry name" value="IgV_Light_Chain"/>
</dbReference>
<evidence type="ECO:0000259" key="1">
    <source>
        <dbReference type="Pfam" id="PF07686"/>
    </source>
</evidence>
<dbReference type="AlphaFoldDB" id="A0A667WMD9"/>
<dbReference type="PANTHER" id="PTHR23267">
    <property type="entry name" value="IMMUNOGLOBULIN LIGHT CHAIN"/>
    <property type="match status" value="1"/>
</dbReference>
<dbReference type="SUPFAM" id="SSF48726">
    <property type="entry name" value="Immunoglobulin"/>
    <property type="match status" value="1"/>
</dbReference>
<evidence type="ECO:0000313" key="2">
    <source>
        <dbReference type="Ensembl" id="ENSMMDP00005002763.1"/>
    </source>
</evidence>
<name>A0A667WMD9_9TELE</name>
<reference evidence="2" key="2">
    <citation type="submission" date="2025-08" db="UniProtKB">
        <authorList>
            <consortium name="Ensembl"/>
        </authorList>
    </citation>
    <scope>IDENTIFICATION</scope>
</reference>
<dbReference type="GeneTree" id="ENSGT01080000257344"/>
<reference evidence="2" key="3">
    <citation type="submission" date="2025-09" db="UniProtKB">
        <authorList>
            <consortium name="Ensembl"/>
        </authorList>
    </citation>
    <scope>IDENTIFICATION</scope>
</reference>
<dbReference type="Proteomes" id="UP000472263">
    <property type="component" value="Chromosome 11"/>
</dbReference>